<sequence>MLSQKVRFLFSWPSSTPLCKYTTAFYPLSYSWALGLLPDIGYYKSCCNEHRGAYVLLNQVFLVSLNIVPGVESLGHFLRKLHTAFHSGCTSLHSYQQFMRVPFSLHPHQHLFVDDSHSDRCELICPCGFNLHFSDD</sequence>
<comment type="caution">
    <text evidence="1">The sequence shown here is derived from an EMBL/GenBank/DDBJ whole genome shotgun (WGS) entry which is preliminary data.</text>
</comment>
<evidence type="ECO:0000313" key="2">
    <source>
        <dbReference type="Proteomes" id="UP000664940"/>
    </source>
</evidence>
<protein>
    <submittedName>
        <fullName evidence="1">Uncharacterized protein</fullName>
    </submittedName>
</protein>
<name>A0A834EA99_9CHIR</name>
<accession>A0A834EA99</accession>
<reference evidence="1 2" key="1">
    <citation type="journal article" date="2020" name="Nature">
        <title>Six reference-quality genomes reveal evolution of bat adaptations.</title>
        <authorList>
            <person name="Jebb D."/>
            <person name="Huang Z."/>
            <person name="Pippel M."/>
            <person name="Hughes G.M."/>
            <person name="Lavrichenko K."/>
            <person name="Devanna P."/>
            <person name="Winkler S."/>
            <person name="Jermiin L.S."/>
            <person name="Skirmuntt E.C."/>
            <person name="Katzourakis A."/>
            <person name="Burkitt-Gray L."/>
            <person name="Ray D.A."/>
            <person name="Sullivan K.A.M."/>
            <person name="Roscito J.G."/>
            <person name="Kirilenko B.M."/>
            <person name="Davalos L.M."/>
            <person name="Corthals A.P."/>
            <person name="Power M.L."/>
            <person name="Jones G."/>
            <person name="Ransome R.D."/>
            <person name="Dechmann D.K.N."/>
            <person name="Locatelli A.G."/>
            <person name="Puechmaille S.J."/>
            <person name="Fedrigo O."/>
            <person name="Jarvis E.D."/>
            <person name="Hiller M."/>
            <person name="Vernes S.C."/>
            <person name="Myers E.W."/>
            <person name="Teeling E.C."/>
        </authorList>
    </citation>
    <scope>NUCLEOTIDE SEQUENCE [LARGE SCALE GENOMIC DNA]</scope>
    <source>
        <strain evidence="1">Bat1K_MPI-CBG_1</strain>
    </source>
</reference>
<organism evidence="1 2">
    <name type="scientific">Phyllostomus discolor</name>
    <name type="common">pale spear-nosed bat</name>
    <dbReference type="NCBI Taxonomy" id="89673"/>
    <lineage>
        <taxon>Eukaryota</taxon>
        <taxon>Metazoa</taxon>
        <taxon>Chordata</taxon>
        <taxon>Craniata</taxon>
        <taxon>Vertebrata</taxon>
        <taxon>Euteleostomi</taxon>
        <taxon>Mammalia</taxon>
        <taxon>Eutheria</taxon>
        <taxon>Laurasiatheria</taxon>
        <taxon>Chiroptera</taxon>
        <taxon>Yangochiroptera</taxon>
        <taxon>Phyllostomidae</taxon>
        <taxon>Phyllostominae</taxon>
        <taxon>Phyllostomus</taxon>
    </lineage>
</organism>
<evidence type="ECO:0000313" key="1">
    <source>
        <dbReference type="EMBL" id="KAF6109521.1"/>
    </source>
</evidence>
<gene>
    <name evidence="1" type="ORF">HJG60_010794</name>
</gene>
<dbReference type="Proteomes" id="UP000664940">
    <property type="component" value="Unassembled WGS sequence"/>
</dbReference>
<proteinExistence type="predicted"/>
<dbReference type="EMBL" id="JABVXQ010000005">
    <property type="protein sequence ID" value="KAF6109521.1"/>
    <property type="molecule type" value="Genomic_DNA"/>
</dbReference>
<dbReference type="AlphaFoldDB" id="A0A834EA99"/>